<name>A0A5B6X0V5_9ROSI</name>
<reference evidence="3" key="1">
    <citation type="journal article" date="2019" name="Plant Biotechnol. J.">
        <title>Genome sequencing of the Australian wild diploid species Gossypium australe highlights disease resistance and delayed gland morphogenesis.</title>
        <authorList>
            <person name="Cai Y."/>
            <person name="Cai X."/>
            <person name="Wang Q."/>
            <person name="Wang P."/>
            <person name="Zhang Y."/>
            <person name="Cai C."/>
            <person name="Xu Y."/>
            <person name="Wang K."/>
            <person name="Zhou Z."/>
            <person name="Wang C."/>
            <person name="Geng S."/>
            <person name="Li B."/>
            <person name="Dong Q."/>
            <person name="Hou Y."/>
            <person name="Wang H."/>
            <person name="Ai P."/>
            <person name="Liu Z."/>
            <person name="Yi F."/>
            <person name="Sun M."/>
            <person name="An G."/>
            <person name="Cheng J."/>
            <person name="Zhang Y."/>
            <person name="Shi Q."/>
            <person name="Xie Y."/>
            <person name="Shi X."/>
            <person name="Chang Y."/>
            <person name="Huang F."/>
            <person name="Chen Y."/>
            <person name="Hong S."/>
            <person name="Mi L."/>
            <person name="Sun Q."/>
            <person name="Zhang L."/>
            <person name="Zhou B."/>
            <person name="Peng R."/>
            <person name="Zhang X."/>
            <person name="Liu F."/>
        </authorList>
    </citation>
    <scope>NUCLEOTIDE SEQUENCE [LARGE SCALE GENOMIC DNA]</scope>
    <source>
        <strain evidence="3">cv. PA1801</strain>
    </source>
</reference>
<dbReference type="PANTHER" id="PTHR33223:SF11">
    <property type="entry name" value="ELEMENT PROTEIN, PUTATIVE-RELATED"/>
    <property type="match status" value="1"/>
</dbReference>
<evidence type="ECO:0000313" key="3">
    <source>
        <dbReference type="Proteomes" id="UP000325315"/>
    </source>
</evidence>
<dbReference type="InterPro" id="IPR005162">
    <property type="entry name" value="Retrotrans_gag_dom"/>
</dbReference>
<proteinExistence type="predicted"/>
<dbReference type="PANTHER" id="PTHR33223">
    <property type="entry name" value="CCHC-TYPE DOMAIN-CONTAINING PROTEIN"/>
    <property type="match status" value="1"/>
</dbReference>
<feature type="domain" description="Retrotransposon gag" evidence="1">
    <location>
        <begin position="8"/>
        <end position="93"/>
    </location>
</feature>
<organism evidence="2 3">
    <name type="scientific">Gossypium australe</name>
    <dbReference type="NCBI Taxonomy" id="47621"/>
    <lineage>
        <taxon>Eukaryota</taxon>
        <taxon>Viridiplantae</taxon>
        <taxon>Streptophyta</taxon>
        <taxon>Embryophyta</taxon>
        <taxon>Tracheophyta</taxon>
        <taxon>Spermatophyta</taxon>
        <taxon>Magnoliopsida</taxon>
        <taxon>eudicotyledons</taxon>
        <taxon>Gunneridae</taxon>
        <taxon>Pentapetalae</taxon>
        <taxon>rosids</taxon>
        <taxon>malvids</taxon>
        <taxon>Malvales</taxon>
        <taxon>Malvaceae</taxon>
        <taxon>Malvoideae</taxon>
        <taxon>Gossypium</taxon>
    </lineage>
</organism>
<gene>
    <name evidence="2" type="ORF">EPI10_030513</name>
</gene>
<dbReference type="AlphaFoldDB" id="A0A5B6X0V5"/>
<accession>A0A5B6X0V5</accession>
<dbReference type="EMBL" id="SMMG02000001">
    <property type="protein sequence ID" value="KAA3486625.1"/>
    <property type="molecule type" value="Genomic_DNA"/>
</dbReference>
<dbReference type="Pfam" id="PF03732">
    <property type="entry name" value="Retrotrans_gag"/>
    <property type="match status" value="1"/>
</dbReference>
<comment type="caution">
    <text evidence="2">The sequence shown here is derived from an EMBL/GenBank/DDBJ whole genome shotgun (WGS) entry which is preliminary data.</text>
</comment>
<keyword evidence="3" id="KW-1185">Reference proteome</keyword>
<evidence type="ECO:0000313" key="2">
    <source>
        <dbReference type="EMBL" id="KAA3486625.1"/>
    </source>
</evidence>
<dbReference type="Proteomes" id="UP000325315">
    <property type="component" value="Unassembled WGS sequence"/>
</dbReference>
<sequence length="219" mass="25200">MSVTLSKSMAKQWLNSLLWGPITTWDQIIKKFLLKYFPPTKIIKLKNDIFSFFQFDIKTLYDTWERFKNLFRRCPHHGLHLRLQVQTFYNDLNPSTKQIIDAAAGGTLNNKILEAAQEFIKSKPAKVARVVDIDVVSMLANQVNPVMKCDANGAGMINSEYSPFKSNMEHGQVNFMGNNYRPQNNPYSNNYNPGWRTHPNYLTSLKIQGVLPFLILLVV</sequence>
<protein>
    <submittedName>
        <fullName evidence="2">Retrotransposon gag protein</fullName>
    </submittedName>
</protein>
<dbReference type="OrthoDB" id="1305902at2759"/>
<evidence type="ECO:0000259" key="1">
    <source>
        <dbReference type="Pfam" id="PF03732"/>
    </source>
</evidence>